<dbReference type="FunFam" id="1.10.10.10:FF:000322">
    <property type="entry name" value="Probable disease resistance protein At1g63360"/>
    <property type="match status" value="1"/>
</dbReference>
<feature type="domain" description="R13L1/DRL21-like LRR repeat region" evidence="10">
    <location>
        <begin position="685"/>
        <end position="815"/>
    </location>
</feature>
<evidence type="ECO:0000256" key="6">
    <source>
        <dbReference type="ARBA" id="ARBA00022840"/>
    </source>
</evidence>
<dbReference type="SUPFAM" id="SSF52058">
    <property type="entry name" value="L domain-like"/>
    <property type="match status" value="1"/>
</dbReference>
<evidence type="ECO:0000259" key="8">
    <source>
        <dbReference type="Pfam" id="PF18052"/>
    </source>
</evidence>
<dbReference type="Gene3D" id="3.40.50.300">
    <property type="entry name" value="P-loop containing nucleotide triphosphate hydrolases"/>
    <property type="match status" value="1"/>
</dbReference>
<evidence type="ECO:0000256" key="5">
    <source>
        <dbReference type="ARBA" id="ARBA00022821"/>
    </source>
</evidence>
<proteinExistence type="inferred from homology"/>
<keyword evidence="3" id="KW-0677">Repeat</keyword>
<evidence type="ECO:0000259" key="9">
    <source>
        <dbReference type="Pfam" id="PF23559"/>
    </source>
</evidence>
<dbReference type="InterPro" id="IPR058922">
    <property type="entry name" value="WHD_DRP"/>
</dbReference>
<evidence type="ECO:0000256" key="4">
    <source>
        <dbReference type="ARBA" id="ARBA00022741"/>
    </source>
</evidence>
<dbReference type="Proteomes" id="UP000095767">
    <property type="component" value="Unassembled WGS sequence"/>
</dbReference>
<evidence type="ECO:0000256" key="3">
    <source>
        <dbReference type="ARBA" id="ARBA00022737"/>
    </source>
</evidence>
<dbReference type="PRINTS" id="PR00364">
    <property type="entry name" value="DISEASERSIST"/>
</dbReference>
<dbReference type="FunFam" id="1.10.8.430:FF:000003">
    <property type="entry name" value="Probable disease resistance protein At5g66910"/>
    <property type="match status" value="1"/>
</dbReference>
<dbReference type="SUPFAM" id="SSF52540">
    <property type="entry name" value="P-loop containing nucleoside triphosphate hydrolases"/>
    <property type="match status" value="1"/>
</dbReference>
<dbReference type="PANTHER" id="PTHR36766:SF64">
    <property type="entry name" value="OS12G0206100 PROTEIN"/>
    <property type="match status" value="1"/>
</dbReference>
<evidence type="ECO:0000313" key="12">
    <source>
        <dbReference type="Proteomes" id="UP000095767"/>
    </source>
</evidence>
<evidence type="ECO:0000313" key="11">
    <source>
        <dbReference type="EMBL" id="OEL18708.1"/>
    </source>
</evidence>
<feature type="domain" description="NB-ARC" evidence="7">
    <location>
        <begin position="170"/>
        <end position="345"/>
    </location>
</feature>
<keyword evidence="4" id="KW-0547">Nucleotide-binding</keyword>
<dbReference type="Pfam" id="PF00931">
    <property type="entry name" value="NB-ARC"/>
    <property type="match status" value="1"/>
</dbReference>
<feature type="domain" description="Disease resistance protein winged helix" evidence="9">
    <location>
        <begin position="423"/>
        <end position="501"/>
    </location>
</feature>
<dbReference type="Pfam" id="PF23559">
    <property type="entry name" value="WHD_DRP"/>
    <property type="match status" value="1"/>
</dbReference>
<dbReference type="InterPro" id="IPR001611">
    <property type="entry name" value="Leu-rich_rpt"/>
</dbReference>
<dbReference type="AlphaFoldDB" id="A0A1E5V0U2"/>
<gene>
    <name evidence="11" type="ORF">BAE44_0020272</name>
</gene>
<dbReference type="InterPro" id="IPR041118">
    <property type="entry name" value="Rx_N"/>
</dbReference>
<dbReference type="GO" id="GO:0002758">
    <property type="term" value="P:innate immune response-activating signaling pathway"/>
    <property type="evidence" value="ECO:0007669"/>
    <property type="project" value="UniProtKB-ARBA"/>
</dbReference>
<keyword evidence="6" id="KW-0067">ATP-binding</keyword>
<protein>
    <submittedName>
        <fullName evidence="11">Disease resistance protein RGA2</fullName>
    </submittedName>
</protein>
<organism evidence="11 12">
    <name type="scientific">Dichanthelium oligosanthes</name>
    <dbReference type="NCBI Taxonomy" id="888268"/>
    <lineage>
        <taxon>Eukaryota</taxon>
        <taxon>Viridiplantae</taxon>
        <taxon>Streptophyta</taxon>
        <taxon>Embryophyta</taxon>
        <taxon>Tracheophyta</taxon>
        <taxon>Spermatophyta</taxon>
        <taxon>Magnoliopsida</taxon>
        <taxon>Liliopsida</taxon>
        <taxon>Poales</taxon>
        <taxon>Poaceae</taxon>
        <taxon>PACMAD clade</taxon>
        <taxon>Panicoideae</taxon>
        <taxon>Panicodae</taxon>
        <taxon>Paniceae</taxon>
        <taxon>Dichantheliinae</taxon>
        <taxon>Dichanthelium</taxon>
    </lineage>
</organism>
<evidence type="ECO:0000259" key="10">
    <source>
        <dbReference type="Pfam" id="PF25019"/>
    </source>
</evidence>
<dbReference type="PROSITE" id="PS51450">
    <property type="entry name" value="LRR"/>
    <property type="match status" value="1"/>
</dbReference>
<dbReference type="Gene3D" id="3.80.10.10">
    <property type="entry name" value="Ribonuclease Inhibitor"/>
    <property type="match status" value="3"/>
</dbReference>
<dbReference type="GO" id="GO:0042742">
    <property type="term" value="P:defense response to bacterium"/>
    <property type="evidence" value="ECO:0007669"/>
    <property type="project" value="UniProtKB-ARBA"/>
</dbReference>
<accession>A0A1E5V0U2</accession>
<dbReference type="InterPro" id="IPR056789">
    <property type="entry name" value="LRR_R13L1-DRL21"/>
</dbReference>
<dbReference type="Gene3D" id="1.10.10.10">
    <property type="entry name" value="Winged helix-like DNA-binding domain superfamily/Winged helix DNA-binding domain"/>
    <property type="match status" value="1"/>
</dbReference>
<dbReference type="Gene3D" id="1.20.5.4130">
    <property type="match status" value="1"/>
</dbReference>
<keyword evidence="5" id="KW-0611">Plant defense</keyword>
<dbReference type="InterPro" id="IPR042197">
    <property type="entry name" value="Apaf_helical"/>
</dbReference>
<dbReference type="InterPro" id="IPR027417">
    <property type="entry name" value="P-loop_NTPase"/>
</dbReference>
<dbReference type="InterPro" id="IPR032675">
    <property type="entry name" value="LRR_dom_sf"/>
</dbReference>
<dbReference type="GO" id="GO:0043531">
    <property type="term" value="F:ADP binding"/>
    <property type="evidence" value="ECO:0007669"/>
    <property type="project" value="InterPro"/>
</dbReference>
<dbReference type="Pfam" id="PF18052">
    <property type="entry name" value="Rx_N"/>
    <property type="match status" value="1"/>
</dbReference>
<sequence length="1185" mass="134605">MAESLLLPVVRGVLGKAADALVQTVTRMWGVDDDRRKLERHLLSVQCLLADAEVKSETNPAVKAWMRELKAAAYQADDVLDDFQYEALRREAQAGESTAAKVQRYFSLHSPILFRLTVSRNLNSVLKRINDLVTEMHTFSLVERTEAPQALYRQTHSALDESADIFGRDDDKEVVVKLLLEQHHHQNVQVLPIIGMGGLGKTTLAKMLYNDHRVQKHFELKMWHCVSEDFEATAVVRSVVELASNGRCDLPDTMELLRKRLQDVIGRKRFILVLDDVWNEEPQKWEEDLRPLLCSSIGGMGSVIVVTSRSPKAASIMGTFPPHQLACLSENDSWELFSKKAFSKGLQKQAELITIGKLIVNKCKGLPLALKTMGGLMSSKHQIKEWEDIAESDRGNDAVMSILKLSYRHLSSEMKQCFTFCAVFPKDYVMDKDKLIQLWTANNFIHAEETIDLAQKGEFVFNELVWRSFIQDVNGKIFDEYSLSPYKGIGCKMHDLMHDLAKDITDECVFAEELIQQKASINNVHHMRLPRYELKQISGLMKNSSSLRTLLTQPEYIYLYLTQSEHKALMEFKLTSLRAMCCEGLSVLHRELINTTHLRYLDLSRSKIVRLPNLICMLYNLQSLRLNHCKNLQFLPQGLQTLTKLTHIYLLRCVSLKQMPPKLSLLHNLCTLTIFIVDIGDGYGIEELKGLRHLANRLELFNLRKVKSGSKANLHEKNNLTELYLHWGRDLHYNPLHGEVISNNEEEVLESLVPHVGLKSLGVHGYAGISISKWMRDPKMFQCLRELCISNWPSCKDLPLVWLSSSLEKLQLSYMNSLTTLGSKSIDMEAAGYNTPRHFFPKLKIMRLAQLPELERWTENSVGEPNNLLMFPLLEELYINNCNKITTLPEAPSLISLSCHGESAEGLVPMSMVWGSSPSLIHLKFGMLVNVVMPVKEHQNKSQRPQDTLRSLCLQGDNGFISMFNSSKLQLGLADCLAFVERLEIWSCHNIFRWPVEELRCLVRLQSLLIHCCTKLEGKGSSSEEILPLPRLERLEIGNCDSLLEIPKLPTSLGEMGISWCKSLVALPSNLGDLAKLRYLRLEFCSKLEDLPDGMDGLTFLERLRIDSCPGITKFPQGLLQRLPALKLLHVLGCHDLQRRCREGGEHFDLVSLIPDKKIPPPDEAETKKPVKRLLPWCGGDSLSS</sequence>
<reference evidence="11 12" key="1">
    <citation type="submission" date="2016-09" db="EMBL/GenBank/DDBJ databases">
        <title>The draft genome of Dichanthelium oligosanthes: A C3 panicoid grass species.</title>
        <authorList>
            <person name="Studer A.J."/>
            <person name="Schnable J.C."/>
            <person name="Brutnell T.P."/>
        </authorList>
    </citation>
    <scope>NUCLEOTIDE SEQUENCE [LARGE SCALE GENOMIC DNA]</scope>
    <source>
        <strain evidence="12">cv. Kellogg 1175</strain>
        <tissue evidence="11">Leaf</tissue>
    </source>
</reference>
<dbReference type="SUPFAM" id="SSF52047">
    <property type="entry name" value="RNI-like"/>
    <property type="match status" value="1"/>
</dbReference>
<dbReference type="GO" id="GO:0005524">
    <property type="term" value="F:ATP binding"/>
    <property type="evidence" value="ECO:0007669"/>
    <property type="project" value="UniProtKB-KW"/>
</dbReference>
<dbReference type="GO" id="GO:0009626">
    <property type="term" value="P:plant-type hypersensitive response"/>
    <property type="evidence" value="ECO:0007669"/>
    <property type="project" value="UniProtKB-ARBA"/>
</dbReference>
<dbReference type="InterPro" id="IPR038005">
    <property type="entry name" value="RX-like_CC"/>
</dbReference>
<evidence type="ECO:0000256" key="2">
    <source>
        <dbReference type="ARBA" id="ARBA00022614"/>
    </source>
</evidence>
<name>A0A1E5V0U2_9POAL</name>
<feature type="domain" description="Disease resistance N-terminal" evidence="8">
    <location>
        <begin position="9"/>
        <end position="95"/>
    </location>
</feature>
<evidence type="ECO:0000259" key="7">
    <source>
        <dbReference type="Pfam" id="PF00931"/>
    </source>
</evidence>
<dbReference type="OrthoDB" id="774413at2759"/>
<comment type="caution">
    <text evidence="11">The sequence shown here is derived from an EMBL/GenBank/DDBJ whole genome shotgun (WGS) entry which is preliminary data.</text>
</comment>
<dbReference type="CDD" id="cd14798">
    <property type="entry name" value="RX-CC_like"/>
    <property type="match status" value="1"/>
</dbReference>
<dbReference type="InterPro" id="IPR036388">
    <property type="entry name" value="WH-like_DNA-bd_sf"/>
</dbReference>
<comment type="similarity">
    <text evidence="1">Belongs to the disease resistance NB-LRR family.</text>
</comment>
<evidence type="ECO:0000256" key="1">
    <source>
        <dbReference type="ARBA" id="ARBA00008894"/>
    </source>
</evidence>
<keyword evidence="12" id="KW-1185">Reference proteome</keyword>
<dbReference type="Pfam" id="PF25019">
    <property type="entry name" value="LRR_R13L1-DRL21"/>
    <property type="match status" value="1"/>
</dbReference>
<dbReference type="InterPro" id="IPR002182">
    <property type="entry name" value="NB-ARC"/>
</dbReference>
<keyword evidence="2" id="KW-0433">Leucine-rich repeat</keyword>
<dbReference type="Gene3D" id="1.10.8.430">
    <property type="entry name" value="Helical domain of apoptotic protease-activating factors"/>
    <property type="match status" value="1"/>
</dbReference>
<dbReference type="EMBL" id="LWDX02055860">
    <property type="protein sequence ID" value="OEL18708.1"/>
    <property type="molecule type" value="Genomic_DNA"/>
</dbReference>
<dbReference type="PANTHER" id="PTHR36766">
    <property type="entry name" value="PLANT BROAD-SPECTRUM MILDEW RESISTANCE PROTEIN RPW8"/>
    <property type="match status" value="1"/>
</dbReference>